<feature type="domain" description="Ferritin-like diiron" evidence="5">
    <location>
        <begin position="3"/>
        <end position="102"/>
    </location>
</feature>
<gene>
    <name evidence="6" type="ORF">B7O98_07505</name>
</gene>
<dbReference type="InterPro" id="IPR008331">
    <property type="entry name" value="Ferritin_DPS_dom"/>
</dbReference>
<dbReference type="InterPro" id="IPR041719">
    <property type="entry name" value="Ferritin_prok"/>
</dbReference>
<dbReference type="GO" id="GO:0006826">
    <property type="term" value="P:iron ion transport"/>
    <property type="evidence" value="ECO:0007669"/>
    <property type="project" value="InterPro"/>
</dbReference>
<dbReference type="PANTHER" id="PTHR11431">
    <property type="entry name" value="FERRITIN"/>
    <property type="match status" value="1"/>
</dbReference>
<organism evidence="6 7">
    <name type="scientific">Zestosphaera tikiterensis</name>
    <dbReference type="NCBI Taxonomy" id="1973259"/>
    <lineage>
        <taxon>Archaea</taxon>
        <taxon>Thermoproteota</taxon>
        <taxon>Thermoprotei</taxon>
        <taxon>Desulfurococcales</taxon>
        <taxon>Desulfurococcaceae</taxon>
        <taxon>Zestosphaera</taxon>
    </lineage>
</organism>
<dbReference type="Proteomes" id="UP000244093">
    <property type="component" value="Unassembled WGS sequence"/>
</dbReference>
<dbReference type="PANTHER" id="PTHR11431:SF127">
    <property type="entry name" value="BACTERIAL NON-HEME FERRITIN"/>
    <property type="match status" value="1"/>
</dbReference>
<dbReference type="Pfam" id="PF00210">
    <property type="entry name" value="Ferritin"/>
    <property type="match status" value="1"/>
</dbReference>
<dbReference type="InterPro" id="IPR009040">
    <property type="entry name" value="Ferritin-like_diiron"/>
</dbReference>
<dbReference type="GO" id="GO:0008198">
    <property type="term" value="F:ferrous iron binding"/>
    <property type="evidence" value="ECO:0007669"/>
    <property type="project" value="TreeGrafter"/>
</dbReference>
<dbReference type="EMBL" id="NBVN01000004">
    <property type="protein sequence ID" value="PUA32596.1"/>
    <property type="molecule type" value="Genomic_DNA"/>
</dbReference>
<dbReference type="InterPro" id="IPR012347">
    <property type="entry name" value="Ferritin-like"/>
</dbReference>
<evidence type="ECO:0000259" key="5">
    <source>
        <dbReference type="PROSITE" id="PS50905"/>
    </source>
</evidence>
<keyword evidence="3" id="KW-0560">Oxidoreductase</keyword>
<evidence type="ECO:0000313" key="7">
    <source>
        <dbReference type="Proteomes" id="UP000244093"/>
    </source>
</evidence>
<evidence type="ECO:0000313" key="6">
    <source>
        <dbReference type="EMBL" id="PUA32596.1"/>
    </source>
</evidence>
<reference evidence="6" key="1">
    <citation type="submission" date="2017-04" db="EMBL/GenBank/DDBJ databases">
        <authorList>
            <person name="Afonso C.L."/>
            <person name="Miller P.J."/>
            <person name="Scott M.A."/>
            <person name="Spackman E."/>
            <person name="Goraichik I."/>
            <person name="Dimitrov K.M."/>
            <person name="Suarez D.L."/>
            <person name="Swayne D.E."/>
        </authorList>
    </citation>
    <scope>NUCLEOTIDE SEQUENCE</scope>
    <source>
        <strain evidence="6">NZ3</strain>
    </source>
</reference>
<reference evidence="6" key="2">
    <citation type="journal article" date="2018" name="Syst. Appl. Microbiol.">
        <title>A new symbiotic nanoarchaeote (Candidatus Nanoclepta minutus) and its host (Zestosphaera tikiterensis gen. nov., sp. nov.) from a New Zealand hot spring.</title>
        <authorList>
            <person name="St John E."/>
            <person name="Liu Y."/>
            <person name="Podar M."/>
            <person name="Stott M.B."/>
            <person name="Meneghin J."/>
            <person name="Chen Z."/>
            <person name="Lagutin K."/>
            <person name="Mitchell K."/>
            <person name="Reysenbach A.L."/>
        </authorList>
    </citation>
    <scope>NUCLEOTIDE SEQUENCE [LARGE SCALE GENOMIC DNA]</scope>
    <source>
        <strain evidence="6">NZ3</strain>
    </source>
</reference>
<dbReference type="GO" id="GO:0008199">
    <property type="term" value="F:ferric iron binding"/>
    <property type="evidence" value="ECO:0007669"/>
    <property type="project" value="InterPro"/>
</dbReference>
<name>A0A2R7Y4X4_9CREN</name>
<keyword evidence="2" id="KW-0479">Metal-binding</keyword>
<keyword evidence="1" id="KW-0409">Iron storage</keyword>
<evidence type="ECO:0000256" key="3">
    <source>
        <dbReference type="ARBA" id="ARBA00023002"/>
    </source>
</evidence>
<evidence type="ECO:0000256" key="2">
    <source>
        <dbReference type="ARBA" id="ARBA00022723"/>
    </source>
</evidence>
<sequence length="102" mass="11645">MLKTLSDKVLEALNTQLNNELYSAYLYLSMATFFDHKGLKGFAHSMKIQAKEELSHAMKIYEYINDRGGRVELKDVKTPPQHWNTVTTESLAIYGGDGKVYK</sequence>
<evidence type="ECO:0000256" key="4">
    <source>
        <dbReference type="ARBA" id="ARBA00023004"/>
    </source>
</evidence>
<dbReference type="InterPro" id="IPR001519">
    <property type="entry name" value="Ferritin"/>
</dbReference>
<keyword evidence="4" id="KW-0408">Iron</keyword>
<dbReference type="Gene3D" id="1.20.1260.10">
    <property type="match status" value="1"/>
</dbReference>
<dbReference type="InterPro" id="IPR009078">
    <property type="entry name" value="Ferritin-like_SF"/>
</dbReference>
<comment type="caution">
    <text evidence="6">The sequence shown here is derived from an EMBL/GenBank/DDBJ whole genome shotgun (WGS) entry which is preliminary data.</text>
</comment>
<protein>
    <recommendedName>
        <fullName evidence="5">Ferritin-like diiron domain-containing protein</fullName>
    </recommendedName>
</protein>
<accession>A0A2R7Y4X4</accession>
<dbReference type="AlphaFoldDB" id="A0A2R7Y4X4"/>
<dbReference type="SUPFAM" id="SSF47240">
    <property type="entry name" value="Ferritin-like"/>
    <property type="match status" value="1"/>
</dbReference>
<dbReference type="GO" id="GO:0004322">
    <property type="term" value="F:ferroxidase activity"/>
    <property type="evidence" value="ECO:0007669"/>
    <property type="project" value="TreeGrafter"/>
</dbReference>
<proteinExistence type="predicted"/>
<evidence type="ECO:0000256" key="1">
    <source>
        <dbReference type="ARBA" id="ARBA00022434"/>
    </source>
</evidence>
<dbReference type="CDD" id="cd01055">
    <property type="entry name" value="Nonheme_Ferritin"/>
    <property type="match status" value="1"/>
</dbReference>
<dbReference type="PROSITE" id="PS50905">
    <property type="entry name" value="FERRITIN_LIKE"/>
    <property type="match status" value="1"/>
</dbReference>
<dbReference type="GO" id="GO:0006879">
    <property type="term" value="P:intracellular iron ion homeostasis"/>
    <property type="evidence" value="ECO:0007669"/>
    <property type="project" value="UniProtKB-KW"/>
</dbReference>
<dbReference type="GO" id="GO:0005829">
    <property type="term" value="C:cytosol"/>
    <property type="evidence" value="ECO:0007669"/>
    <property type="project" value="TreeGrafter"/>
</dbReference>